<protein>
    <submittedName>
        <fullName evidence="1">Unnamed protein product</fullName>
    </submittedName>
</protein>
<name>A0ACB5SWT6_AMBMO</name>
<evidence type="ECO:0000313" key="1">
    <source>
        <dbReference type="EMBL" id="GME75528.1"/>
    </source>
</evidence>
<evidence type="ECO:0000313" key="2">
    <source>
        <dbReference type="Proteomes" id="UP001165064"/>
    </source>
</evidence>
<reference evidence="1" key="1">
    <citation type="submission" date="2023-04" db="EMBL/GenBank/DDBJ databases">
        <title>Ambrosiozyma monospora NBRC 10751.</title>
        <authorList>
            <person name="Ichikawa N."/>
            <person name="Sato H."/>
            <person name="Tonouchi N."/>
        </authorList>
    </citation>
    <scope>NUCLEOTIDE SEQUENCE</scope>
    <source>
        <strain evidence="1">NBRC 10751</strain>
    </source>
</reference>
<accession>A0ACB5SWT6</accession>
<comment type="caution">
    <text evidence="1">The sequence shown here is derived from an EMBL/GenBank/DDBJ whole genome shotgun (WGS) entry which is preliminary data.</text>
</comment>
<gene>
    <name evidence="1" type="ORF">Amon02_000219600</name>
</gene>
<sequence length="224" mass="25620">MSEIRQFLRRHLIAGPRPTRLSVLDFSSLAAFNKIQTTSDELLGGFSTAHFEPYRIKPMPKTTSTSTETTTGSGLASDLKLVGHFHGNLNTALPPSNPKVKSSGWCMMKTKNRQKDPGYQYKPFYWSLKYTNTWWDFSPFTVLYLKVCNLTPKRKFMVNIQTDTMSRTDLYQHRLFTSPPITLNSDSITDSDSNVTAPVWDHVFIQLNEFVLTNRRHRASSTSE</sequence>
<keyword evidence="2" id="KW-1185">Reference proteome</keyword>
<organism evidence="1 2">
    <name type="scientific">Ambrosiozyma monospora</name>
    <name type="common">Yeast</name>
    <name type="synonym">Endomycopsis monosporus</name>
    <dbReference type="NCBI Taxonomy" id="43982"/>
    <lineage>
        <taxon>Eukaryota</taxon>
        <taxon>Fungi</taxon>
        <taxon>Dikarya</taxon>
        <taxon>Ascomycota</taxon>
        <taxon>Saccharomycotina</taxon>
        <taxon>Pichiomycetes</taxon>
        <taxon>Pichiales</taxon>
        <taxon>Pichiaceae</taxon>
        <taxon>Ambrosiozyma</taxon>
    </lineage>
</organism>
<dbReference type="Proteomes" id="UP001165064">
    <property type="component" value="Unassembled WGS sequence"/>
</dbReference>
<dbReference type="EMBL" id="BSXS01001232">
    <property type="protein sequence ID" value="GME75528.1"/>
    <property type="molecule type" value="Genomic_DNA"/>
</dbReference>
<proteinExistence type="predicted"/>